<sequence length="111" mass="12603">MLLCRRVLPKWRGIFSLLHRRQMSSSTALGDDMLGISRHAPDLLEPAWRGVVWQGGFYAQVWVRHLVREFHGPICEITMVYADRDNTHSAEVGLGANFTYTLAFVCPDTAN</sequence>
<dbReference type="Proteomes" id="UP001651158">
    <property type="component" value="Unassembled WGS sequence"/>
</dbReference>
<name>A0ABR4QQ55_9CEST</name>
<evidence type="ECO:0000313" key="2">
    <source>
        <dbReference type="Proteomes" id="UP001651158"/>
    </source>
</evidence>
<dbReference type="EMBL" id="JAKROA010000001">
    <property type="protein sequence ID" value="KAL5111871.1"/>
    <property type="molecule type" value="Genomic_DNA"/>
</dbReference>
<evidence type="ECO:0000313" key="1">
    <source>
        <dbReference type="EMBL" id="KAL5111871.1"/>
    </source>
</evidence>
<gene>
    <name evidence="1" type="ORF">TcWFU_003947</name>
</gene>
<protein>
    <submittedName>
        <fullName evidence="1">Uncharacterized protein</fullName>
    </submittedName>
</protein>
<keyword evidence="2" id="KW-1185">Reference proteome</keyword>
<proteinExistence type="predicted"/>
<comment type="caution">
    <text evidence="1">The sequence shown here is derived from an EMBL/GenBank/DDBJ whole genome shotgun (WGS) entry which is preliminary data.</text>
</comment>
<organism evidence="1 2">
    <name type="scientific">Taenia crassiceps</name>
    <dbReference type="NCBI Taxonomy" id="6207"/>
    <lineage>
        <taxon>Eukaryota</taxon>
        <taxon>Metazoa</taxon>
        <taxon>Spiralia</taxon>
        <taxon>Lophotrochozoa</taxon>
        <taxon>Platyhelminthes</taxon>
        <taxon>Cestoda</taxon>
        <taxon>Eucestoda</taxon>
        <taxon>Cyclophyllidea</taxon>
        <taxon>Taeniidae</taxon>
        <taxon>Taenia</taxon>
    </lineage>
</organism>
<reference evidence="1 2" key="1">
    <citation type="journal article" date="2022" name="Front. Cell. Infect. Microbiol.">
        <title>The Genomes of Two Strains of Taenia crassiceps the Animal Model for the Study of Human Cysticercosis.</title>
        <authorList>
            <person name="Bobes R.J."/>
            <person name="Estrada K."/>
            <person name="Rios-Valencia D.G."/>
            <person name="Calderon-Gallegos A."/>
            <person name="de la Torre P."/>
            <person name="Carrero J.C."/>
            <person name="Sanchez-Flores A."/>
            <person name="Laclette J.P."/>
        </authorList>
    </citation>
    <scope>NUCLEOTIDE SEQUENCE [LARGE SCALE GENOMIC DNA]</scope>
    <source>
        <strain evidence="1">WFUcys</strain>
    </source>
</reference>
<accession>A0ABR4QQ55</accession>